<evidence type="ECO:0000313" key="2">
    <source>
        <dbReference type="EMBL" id="GLY79427.1"/>
    </source>
</evidence>
<feature type="region of interest" description="Disordered" evidence="1">
    <location>
        <begin position="311"/>
        <end position="397"/>
    </location>
</feature>
<organism evidence="2 3">
    <name type="scientific">Actinoallomurus iriomotensis</name>
    <dbReference type="NCBI Taxonomy" id="478107"/>
    <lineage>
        <taxon>Bacteria</taxon>
        <taxon>Bacillati</taxon>
        <taxon>Actinomycetota</taxon>
        <taxon>Actinomycetes</taxon>
        <taxon>Streptosporangiales</taxon>
        <taxon>Thermomonosporaceae</taxon>
        <taxon>Actinoallomurus</taxon>
    </lineage>
</organism>
<dbReference type="EMBL" id="BSTJ01000011">
    <property type="protein sequence ID" value="GLY79427.1"/>
    <property type="molecule type" value="Genomic_DNA"/>
</dbReference>
<reference evidence="2" key="1">
    <citation type="submission" date="2023-03" db="EMBL/GenBank/DDBJ databases">
        <title>Actinoallomurus iriomotensis NBRC 103681.</title>
        <authorList>
            <person name="Ichikawa N."/>
            <person name="Sato H."/>
            <person name="Tonouchi N."/>
        </authorList>
    </citation>
    <scope>NUCLEOTIDE SEQUENCE</scope>
    <source>
        <strain evidence="2">NBRC 103681</strain>
    </source>
</reference>
<feature type="compositionally biased region" description="Basic and acidic residues" evidence="1">
    <location>
        <begin position="270"/>
        <end position="281"/>
    </location>
</feature>
<comment type="caution">
    <text evidence="2">The sequence shown here is derived from an EMBL/GenBank/DDBJ whole genome shotgun (WGS) entry which is preliminary data.</text>
</comment>
<feature type="compositionally biased region" description="Polar residues" evidence="1">
    <location>
        <begin position="311"/>
        <end position="322"/>
    </location>
</feature>
<dbReference type="SUPFAM" id="SSF88659">
    <property type="entry name" value="Sigma3 and sigma4 domains of RNA polymerase sigma factors"/>
    <property type="match status" value="1"/>
</dbReference>
<sequence length="479" mass="49760">MAGWPNIERAEDRWLAESLGSDRAAPARLYDLYAARLFDYCHVLLRDERAAGQALLDALLAMRENGGDPRSFRGRLYAVTREVCLRRRPEAPAERRLATEATLGTTDEATRRLVHAALLVLSGRQREVLDLTLRHGLRADDLAPVLRTSPDEAASTVVRARRELDDAFAAVLVVTTGRGDCPSISGLAGPADRPLDARTCGILARHIAACPICGTRDDLEVSSARLLDAMPVAAIPDDLREQFLAATAEDPWFADARSPLTAVAESAAGRGERRAPRERSRSGSRLWPVAGGVALAVAMAGGTFYALAGSGSQNAGNSQAMPSRSGDLLSGTPSASDSGVPLSGRGSTSPSPTPSDSSGTPTPTPTPKHSKPGTTPDPASSSPAAQNPPPPPPAGTLMVSGCSMRSRRSCTVTVTASGGPVNWSVTGTSDGLSAGGGGYLNAGESAGVTATRDGGWCWGHHSGSVYFSNGGSASVDWSC</sequence>
<dbReference type="Gene3D" id="1.20.140.160">
    <property type="match status" value="1"/>
</dbReference>
<dbReference type="InterPro" id="IPR013324">
    <property type="entry name" value="RNA_pol_sigma_r3/r4-like"/>
</dbReference>
<accession>A0A9W6RSQ6</accession>
<evidence type="ECO:0000256" key="1">
    <source>
        <dbReference type="SAM" id="MobiDB-lite"/>
    </source>
</evidence>
<dbReference type="RefSeq" id="WP_285630856.1">
    <property type="nucleotide sequence ID" value="NZ_BSTJ01000011.1"/>
</dbReference>
<gene>
    <name evidence="2" type="ORF">Airi01_076940</name>
</gene>
<evidence type="ECO:0000313" key="3">
    <source>
        <dbReference type="Proteomes" id="UP001165135"/>
    </source>
</evidence>
<proteinExistence type="predicted"/>
<feature type="compositionally biased region" description="Low complexity" evidence="1">
    <location>
        <begin position="341"/>
        <end position="361"/>
    </location>
</feature>
<name>A0A9W6RSQ6_9ACTN</name>
<feature type="region of interest" description="Disordered" evidence="1">
    <location>
        <begin position="264"/>
        <end position="284"/>
    </location>
</feature>
<dbReference type="AlphaFoldDB" id="A0A9W6RSQ6"/>
<protein>
    <submittedName>
        <fullName evidence="2">Uncharacterized protein</fullName>
    </submittedName>
</protein>
<feature type="compositionally biased region" description="Low complexity" evidence="1">
    <location>
        <begin position="372"/>
        <end position="385"/>
    </location>
</feature>
<dbReference type="Proteomes" id="UP001165135">
    <property type="component" value="Unassembled WGS sequence"/>
</dbReference>